<dbReference type="AlphaFoldDB" id="A0A2H0KEX6"/>
<comment type="caution">
    <text evidence="1">The sequence shown here is derived from an EMBL/GenBank/DDBJ whole genome shotgun (WGS) entry which is preliminary data.</text>
</comment>
<dbReference type="Proteomes" id="UP000231371">
    <property type="component" value="Unassembled WGS sequence"/>
</dbReference>
<reference evidence="1 2" key="1">
    <citation type="submission" date="2017-09" db="EMBL/GenBank/DDBJ databases">
        <title>Depth-based differentiation of microbial function through sediment-hosted aquifers and enrichment of novel symbionts in the deep terrestrial subsurface.</title>
        <authorList>
            <person name="Probst A.J."/>
            <person name="Ladd B."/>
            <person name="Jarett J.K."/>
            <person name="Geller-Mcgrath D.E."/>
            <person name="Sieber C.M."/>
            <person name="Emerson J.B."/>
            <person name="Anantharaman K."/>
            <person name="Thomas B.C."/>
            <person name="Malmstrom R."/>
            <person name="Stieglmeier M."/>
            <person name="Klingl A."/>
            <person name="Woyke T."/>
            <person name="Ryan C.M."/>
            <person name="Banfield J.F."/>
        </authorList>
    </citation>
    <scope>NUCLEOTIDE SEQUENCE [LARGE SCALE GENOMIC DNA]</scope>
    <source>
        <strain evidence="1">CG11_big_fil_rev_8_21_14_0_20_40_12</strain>
    </source>
</reference>
<organism evidence="1 2">
    <name type="scientific">Candidatus Shapirobacteria bacterium CG11_big_fil_rev_8_21_14_0_20_40_12</name>
    <dbReference type="NCBI Taxonomy" id="1974889"/>
    <lineage>
        <taxon>Bacteria</taxon>
        <taxon>Candidatus Shapironibacteriota</taxon>
    </lineage>
</organism>
<protein>
    <submittedName>
        <fullName evidence="1">Uncharacterized protein</fullName>
    </submittedName>
</protein>
<dbReference type="Gene3D" id="1.20.5.190">
    <property type="match status" value="1"/>
</dbReference>
<dbReference type="EMBL" id="PCVI01000062">
    <property type="protein sequence ID" value="PIQ69810.1"/>
    <property type="molecule type" value="Genomic_DNA"/>
</dbReference>
<proteinExistence type="predicted"/>
<evidence type="ECO:0000313" key="1">
    <source>
        <dbReference type="EMBL" id="PIQ69810.1"/>
    </source>
</evidence>
<evidence type="ECO:0000313" key="2">
    <source>
        <dbReference type="Proteomes" id="UP000231371"/>
    </source>
</evidence>
<gene>
    <name evidence="1" type="ORF">COV89_03925</name>
</gene>
<accession>A0A2H0KEX6</accession>
<sequence length="60" mass="6934">MLTKDDLKQIRGIVQDETRKIIKEEVDPLKKDVKTLKSDVSAIRKDIKQIEQHLGLNFSS</sequence>
<name>A0A2H0KEX6_9BACT</name>